<proteinExistence type="predicted"/>
<keyword evidence="2" id="KW-1185">Reference proteome</keyword>
<dbReference type="OrthoDB" id="2917344at2"/>
<dbReference type="RefSeq" id="WP_101178538.1">
    <property type="nucleotide sequence ID" value="NZ_PISE01000044.1"/>
</dbReference>
<accession>A0A2N0YYG4</accession>
<evidence type="ECO:0000313" key="1">
    <source>
        <dbReference type="EMBL" id="PKG22298.1"/>
    </source>
</evidence>
<sequence length="297" mass="34086">MFTKGATAVVSLSTGCFIFSIKDRGIYSFINGEWKLKYPLSYSIYHFKVIGNYLFGVGEHGKIIRYNQKNDSWVESAFPTSQRLWGITGNDYGLIVTHAGSYLFFSENYGKTWRTIQPFQHLKKKPIIRSLAIEENTVYIGTQIHKENGGLWEYNLDTNCLIRIKEENATMISSIYIDKQMICIAKGACSTFNGCVEVNKRIGKTFSNWKKFAQTINEHAFLDVFISEGKIFACSSKDKYGYSRVYYGDYLKNEMIPFDTIRGHCFGGVYVNEDLMFAGSEESKWIQLKSNNTKKIH</sequence>
<name>A0A2N0YYG4_9BACI</name>
<gene>
    <name evidence="1" type="ORF">CWS01_17860</name>
</gene>
<organism evidence="1 2">
    <name type="scientific">Niallia nealsonii</name>
    <dbReference type="NCBI Taxonomy" id="115979"/>
    <lineage>
        <taxon>Bacteria</taxon>
        <taxon>Bacillati</taxon>
        <taxon>Bacillota</taxon>
        <taxon>Bacilli</taxon>
        <taxon>Bacillales</taxon>
        <taxon>Bacillaceae</taxon>
        <taxon>Niallia</taxon>
    </lineage>
</organism>
<comment type="caution">
    <text evidence="1">The sequence shown here is derived from an EMBL/GenBank/DDBJ whole genome shotgun (WGS) entry which is preliminary data.</text>
</comment>
<dbReference type="AlphaFoldDB" id="A0A2N0YYG4"/>
<dbReference type="Proteomes" id="UP000233375">
    <property type="component" value="Unassembled WGS sequence"/>
</dbReference>
<dbReference type="SUPFAM" id="SSF63825">
    <property type="entry name" value="YWTD domain"/>
    <property type="match status" value="1"/>
</dbReference>
<reference evidence="1 2" key="1">
    <citation type="journal article" date="2003" name="Int. J. Syst. Evol. Microbiol.">
        <title>Bacillus nealsonii sp. nov., isolated from a spacecraft-assembly facility, whose spores are gamma-radiation resistant.</title>
        <authorList>
            <person name="Venkateswaran K."/>
            <person name="Kempf M."/>
            <person name="Chen F."/>
            <person name="Satomi M."/>
            <person name="Nicholson W."/>
            <person name="Kern R."/>
        </authorList>
    </citation>
    <scope>NUCLEOTIDE SEQUENCE [LARGE SCALE GENOMIC DNA]</scope>
    <source>
        <strain evidence="1 2">FO-92</strain>
    </source>
</reference>
<dbReference type="EMBL" id="PISE01000044">
    <property type="protein sequence ID" value="PKG22298.1"/>
    <property type="molecule type" value="Genomic_DNA"/>
</dbReference>
<evidence type="ECO:0000313" key="2">
    <source>
        <dbReference type="Proteomes" id="UP000233375"/>
    </source>
</evidence>
<dbReference type="PROSITE" id="PS51257">
    <property type="entry name" value="PROKAR_LIPOPROTEIN"/>
    <property type="match status" value="1"/>
</dbReference>
<protein>
    <submittedName>
        <fullName evidence="1">Uncharacterized protein</fullName>
    </submittedName>
</protein>